<feature type="compositionally biased region" description="Low complexity" evidence="3">
    <location>
        <begin position="487"/>
        <end position="508"/>
    </location>
</feature>
<feature type="compositionally biased region" description="Acidic residues" evidence="3">
    <location>
        <begin position="403"/>
        <end position="420"/>
    </location>
</feature>
<sequence length="569" mass="64661">MKSADVSASTLIATPPGTPTTNPTTTTTTSTPTTPVLRGSVSTPKTKVEDETEIIRSMWETPAIYQYLTFFKQTLGVRVISTDDLESSLLNPKNNIKLLGDIFIPLLKELLPVTKARTLNHTTWELFLKQELNKENSFFNCFEENPFNEDSSLFSEVSLKNRILLLKSVCDWNLSKSPNILESVKQIIAADETDKLRNLPMGILNDQKEFYWYFGDHRLYKETLTMPAGSNGIKKRSKNNNNNGNIIDEKGKWEIICQTKEEWEELIKKYEPFHEEINKNGEVEEVKEESDEKTLCINLKDVLPQVLSKLSSIKRKRTMFTQVPIGSSPIDMNESKQWKSMRLLSQNLKKKEQEEFMEIQQHQQQQLEADPYNRPRSSRVRTNLFFNDSGVLNGGGGIGGGDGDNDDNDNDDEDDDDDGGDNIYNNGRASKSNRYNKSIEPTVHLSRSGRRIITAGLDQQGRPVSANQLSVDTKKKLINDFNDHENVNNNNNNGNGDGNDNLNSSINNEENKEEEEEEKPQNQNQDKIQNDEGEMEFVSIDSPKKEDNKINENDRSDVLPKTGIQNQIN</sequence>
<dbReference type="RefSeq" id="XP_647657.1">
    <property type="nucleotide sequence ID" value="XM_642565.1"/>
</dbReference>
<dbReference type="AlphaFoldDB" id="Q55F76"/>
<feature type="compositionally biased region" description="Basic and acidic residues" evidence="3">
    <location>
        <begin position="542"/>
        <end position="558"/>
    </location>
</feature>
<dbReference type="VEuPathDB" id="AmoebaDB:DDB_G0268224"/>
<evidence type="ECO:0000313" key="5">
    <source>
        <dbReference type="EMBL" id="EAL73565.1"/>
    </source>
</evidence>
<comment type="subcellular location">
    <subcellularLocation>
        <location evidence="1">Nucleus</location>
    </subcellularLocation>
</comment>
<dbReference type="InParanoid" id="Q55F76"/>
<gene>
    <name evidence="5" type="ORF">DDB_G0268224</name>
</gene>
<keyword evidence="2" id="KW-0539">Nucleus</keyword>
<dbReference type="GO" id="GO:0031213">
    <property type="term" value="C:RSF complex"/>
    <property type="evidence" value="ECO:0007669"/>
    <property type="project" value="InterPro"/>
</dbReference>
<dbReference type="GeneID" id="8616474"/>
<dbReference type="InterPro" id="IPR028938">
    <property type="entry name" value="Rsf1-like"/>
</dbReference>
<feature type="compositionally biased region" description="Gly residues" evidence="3">
    <location>
        <begin position="392"/>
        <end position="402"/>
    </location>
</feature>
<dbReference type="KEGG" id="ddi:DDB_G0268224"/>
<dbReference type="PaxDb" id="44689-DDB0216396"/>
<dbReference type="eggNOG" id="KOG1472">
    <property type="taxonomic scope" value="Eukaryota"/>
</dbReference>
<reference evidence="5 6" key="1">
    <citation type="journal article" date="2005" name="Nature">
        <title>The genome of the social amoeba Dictyostelium discoideum.</title>
        <authorList>
            <consortium name="The Dictyostelium discoideum Sequencing Consortium"/>
            <person name="Eichinger L."/>
            <person name="Pachebat J.A."/>
            <person name="Glockner G."/>
            <person name="Rajandream M.A."/>
            <person name="Sucgang R."/>
            <person name="Berriman M."/>
            <person name="Song J."/>
            <person name="Olsen R."/>
            <person name="Szafranski K."/>
            <person name="Xu Q."/>
            <person name="Tunggal B."/>
            <person name="Kummerfeld S."/>
            <person name="Madera M."/>
            <person name="Konfortov B.A."/>
            <person name="Rivero F."/>
            <person name="Bankier A.T."/>
            <person name="Lehmann R."/>
            <person name="Hamlin N."/>
            <person name="Davies R."/>
            <person name="Gaudet P."/>
            <person name="Fey P."/>
            <person name="Pilcher K."/>
            <person name="Chen G."/>
            <person name="Saunders D."/>
            <person name="Sodergren E."/>
            <person name="Davis P."/>
            <person name="Kerhornou A."/>
            <person name="Nie X."/>
            <person name="Hall N."/>
            <person name="Anjard C."/>
            <person name="Hemphill L."/>
            <person name="Bason N."/>
            <person name="Farbrother P."/>
            <person name="Desany B."/>
            <person name="Just E."/>
            <person name="Morio T."/>
            <person name="Rost R."/>
            <person name="Churcher C."/>
            <person name="Cooper J."/>
            <person name="Haydock S."/>
            <person name="van Driessche N."/>
            <person name="Cronin A."/>
            <person name="Goodhead I."/>
            <person name="Muzny D."/>
            <person name="Mourier T."/>
            <person name="Pain A."/>
            <person name="Lu M."/>
            <person name="Harper D."/>
            <person name="Lindsay R."/>
            <person name="Hauser H."/>
            <person name="James K."/>
            <person name="Quiles M."/>
            <person name="Madan Babu M."/>
            <person name="Saito T."/>
            <person name="Buchrieser C."/>
            <person name="Wardroper A."/>
            <person name="Felder M."/>
            <person name="Thangavelu M."/>
            <person name="Johnson D."/>
            <person name="Knights A."/>
            <person name="Loulseged H."/>
            <person name="Mungall K."/>
            <person name="Oliver K."/>
            <person name="Price C."/>
            <person name="Quail M.A."/>
            <person name="Urushihara H."/>
            <person name="Hernandez J."/>
            <person name="Rabbinowitsch E."/>
            <person name="Steffen D."/>
            <person name="Sanders M."/>
            <person name="Ma J."/>
            <person name="Kohara Y."/>
            <person name="Sharp S."/>
            <person name="Simmonds M."/>
            <person name="Spiegler S."/>
            <person name="Tivey A."/>
            <person name="Sugano S."/>
            <person name="White B."/>
            <person name="Walker D."/>
            <person name="Woodward J."/>
            <person name="Winckler T."/>
            <person name="Tanaka Y."/>
            <person name="Shaulsky G."/>
            <person name="Schleicher M."/>
            <person name="Weinstock G."/>
            <person name="Rosenthal A."/>
            <person name="Cox E.C."/>
            <person name="Chisholm R.L."/>
            <person name="Gibbs R."/>
            <person name="Loomis W.F."/>
            <person name="Platzer M."/>
            <person name="Kay R.R."/>
            <person name="Williams J."/>
            <person name="Dear P.H."/>
            <person name="Noegel A.A."/>
            <person name="Barrell B."/>
            <person name="Kuspa A."/>
        </authorList>
    </citation>
    <scope>NUCLEOTIDE SEQUENCE [LARGE SCALE GENOMIC DNA]</scope>
    <source>
        <strain evidence="5 6">AX4</strain>
    </source>
</reference>
<dbReference type="STRING" id="44689.Q55F76"/>
<dbReference type="PANTHER" id="PTHR14296:SF3">
    <property type="entry name" value="DIKAR, ISOFORM F"/>
    <property type="match status" value="1"/>
</dbReference>
<dbReference type="EMBL" id="AAFI02000003">
    <property type="protein sequence ID" value="EAL73565.1"/>
    <property type="molecule type" value="Genomic_DNA"/>
</dbReference>
<feature type="compositionally biased region" description="Low complexity" evidence="3">
    <location>
        <begin position="19"/>
        <end position="35"/>
    </location>
</feature>
<proteinExistence type="predicted"/>
<evidence type="ECO:0000256" key="1">
    <source>
        <dbReference type="ARBA" id="ARBA00004123"/>
    </source>
</evidence>
<evidence type="ECO:0000259" key="4">
    <source>
        <dbReference type="PROSITE" id="PS50827"/>
    </source>
</evidence>
<dbReference type="HOGENOM" id="CLU_479342_0_0_1"/>
<organism evidence="5 6">
    <name type="scientific">Dictyostelium discoideum</name>
    <name type="common">Social amoeba</name>
    <dbReference type="NCBI Taxonomy" id="44689"/>
    <lineage>
        <taxon>Eukaryota</taxon>
        <taxon>Amoebozoa</taxon>
        <taxon>Evosea</taxon>
        <taxon>Eumycetozoa</taxon>
        <taxon>Dictyostelia</taxon>
        <taxon>Dictyosteliales</taxon>
        <taxon>Dictyosteliaceae</taxon>
        <taxon>Dictyostelium</taxon>
    </lineage>
</organism>
<dbReference type="OMA" id="QRINYQQ"/>
<comment type="caution">
    <text evidence="5">The sequence shown here is derived from an EMBL/GenBank/DDBJ whole genome shotgun (WGS) entry which is preliminary data.</text>
</comment>
<feature type="region of interest" description="Disordered" evidence="3">
    <location>
        <begin position="1"/>
        <end position="45"/>
    </location>
</feature>
<name>Q55F76_DICDI</name>
<accession>Q55F76</accession>
<dbReference type="dictyBase" id="DDB_G0268224"/>
<evidence type="ECO:0000256" key="3">
    <source>
        <dbReference type="SAM" id="MobiDB-lite"/>
    </source>
</evidence>
<feature type="region of interest" description="Disordered" evidence="3">
    <location>
        <begin position="383"/>
        <end position="443"/>
    </location>
</feature>
<keyword evidence="6" id="KW-1185">Reference proteome</keyword>
<dbReference type="Proteomes" id="UP000002195">
    <property type="component" value="Unassembled WGS sequence"/>
</dbReference>
<feature type="compositionally biased region" description="Polar residues" evidence="3">
    <location>
        <begin position="1"/>
        <end position="12"/>
    </location>
</feature>
<dbReference type="InterPro" id="IPR018501">
    <property type="entry name" value="DDT_dom"/>
</dbReference>
<dbReference type="PANTHER" id="PTHR14296">
    <property type="entry name" value="REMODELING AND SPACING FACTOR 1"/>
    <property type="match status" value="1"/>
</dbReference>
<evidence type="ECO:0000313" key="6">
    <source>
        <dbReference type="Proteomes" id="UP000002195"/>
    </source>
</evidence>
<dbReference type="GO" id="GO:0006355">
    <property type="term" value="P:regulation of DNA-templated transcription"/>
    <property type="evidence" value="ECO:0007669"/>
    <property type="project" value="InterPro"/>
</dbReference>
<dbReference type="PROSITE" id="PS50827">
    <property type="entry name" value="DDT"/>
    <property type="match status" value="1"/>
</dbReference>
<evidence type="ECO:0000256" key="2">
    <source>
        <dbReference type="ARBA" id="ARBA00023242"/>
    </source>
</evidence>
<protein>
    <submittedName>
        <fullName evidence="5">DDT domain-containing protein</fullName>
    </submittedName>
</protein>
<feature type="region of interest" description="Disordered" evidence="3">
    <location>
        <begin position="482"/>
        <end position="569"/>
    </location>
</feature>
<feature type="domain" description="DDT" evidence="4">
    <location>
        <begin position="55"/>
        <end position="116"/>
    </location>
</feature>